<dbReference type="GO" id="GO:0003964">
    <property type="term" value="F:RNA-directed DNA polymerase activity"/>
    <property type="evidence" value="ECO:0007669"/>
    <property type="project" value="UniProtKB-KW"/>
</dbReference>
<keyword evidence="3" id="KW-1185">Reference proteome</keyword>
<name>A0A2U1LNG0_ARTAN</name>
<accession>A0A2U1LNG0</accession>
<dbReference type="STRING" id="35608.A0A2U1LNG0"/>
<evidence type="ECO:0000259" key="1">
    <source>
        <dbReference type="Pfam" id="PF13966"/>
    </source>
</evidence>
<organism evidence="2 3">
    <name type="scientific">Artemisia annua</name>
    <name type="common">Sweet wormwood</name>
    <dbReference type="NCBI Taxonomy" id="35608"/>
    <lineage>
        <taxon>Eukaryota</taxon>
        <taxon>Viridiplantae</taxon>
        <taxon>Streptophyta</taxon>
        <taxon>Embryophyta</taxon>
        <taxon>Tracheophyta</taxon>
        <taxon>Spermatophyta</taxon>
        <taxon>Magnoliopsida</taxon>
        <taxon>eudicotyledons</taxon>
        <taxon>Gunneridae</taxon>
        <taxon>Pentapetalae</taxon>
        <taxon>asterids</taxon>
        <taxon>campanulids</taxon>
        <taxon>Asterales</taxon>
        <taxon>Asteraceae</taxon>
        <taxon>Asteroideae</taxon>
        <taxon>Anthemideae</taxon>
        <taxon>Artemisiinae</taxon>
        <taxon>Artemisia</taxon>
    </lineage>
</organism>
<protein>
    <submittedName>
        <fullName evidence="2">Reverse transcriptase zinc-binding domain-containing protein</fullName>
    </submittedName>
</protein>
<comment type="caution">
    <text evidence="2">The sequence shown here is derived from an EMBL/GenBank/DDBJ whole genome shotgun (WGS) entry which is preliminary data.</text>
</comment>
<keyword evidence="2" id="KW-0548">Nucleotidyltransferase</keyword>
<dbReference type="Pfam" id="PF13966">
    <property type="entry name" value="zf-RVT"/>
    <property type="match status" value="1"/>
</dbReference>
<evidence type="ECO:0000313" key="3">
    <source>
        <dbReference type="Proteomes" id="UP000245207"/>
    </source>
</evidence>
<dbReference type="Proteomes" id="UP000245207">
    <property type="component" value="Unassembled WGS sequence"/>
</dbReference>
<dbReference type="PANTHER" id="PTHR36617:SF16">
    <property type="entry name" value="OS04G0516500 PROTEIN"/>
    <property type="match status" value="1"/>
</dbReference>
<dbReference type="OrthoDB" id="696485at2759"/>
<dbReference type="InterPro" id="IPR026960">
    <property type="entry name" value="RVT-Znf"/>
</dbReference>
<proteinExistence type="predicted"/>
<feature type="domain" description="Reverse transcriptase zinc-binding" evidence="1">
    <location>
        <begin position="113"/>
        <end position="191"/>
    </location>
</feature>
<reference evidence="2 3" key="1">
    <citation type="journal article" date="2018" name="Mol. Plant">
        <title>The genome of Artemisia annua provides insight into the evolution of Asteraceae family and artemisinin biosynthesis.</title>
        <authorList>
            <person name="Shen Q."/>
            <person name="Zhang L."/>
            <person name="Liao Z."/>
            <person name="Wang S."/>
            <person name="Yan T."/>
            <person name="Shi P."/>
            <person name="Liu M."/>
            <person name="Fu X."/>
            <person name="Pan Q."/>
            <person name="Wang Y."/>
            <person name="Lv Z."/>
            <person name="Lu X."/>
            <person name="Zhang F."/>
            <person name="Jiang W."/>
            <person name="Ma Y."/>
            <person name="Chen M."/>
            <person name="Hao X."/>
            <person name="Li L."/>
            <person name="Tang Y."/>
            <person name="Lv G."/>
            <person name="Zhou Y."/>
            <person name="Sun X."/>
            <person name="Brodelius P.E."/>
            <person name="Rose J.K.C."/>
            <person name="Tang K."/>
        </authorList>
    </citation>
    <scope>NUCLEOTIDE SEQUENCE [LARGE SCALE GENOMIC DNA]</scope>
    <source>
        <strain evidence="3">cv. Huhao1</strain>
        <tissue evidence="2">Leaf</tissue>
    </source>
</reference>
<keyword evidence="2" id="KW-0808">Transferase</keyword>
<keyword evidence="2" id="KW-0695">RNA-directed DNA polymerase</keyword>
<evidence type="ECO:0000313" key="2">
    <source>
        <dbReference type="EMBL" id="PWA50528.1"/>
    </source>
</evidence>
<dbReference type="PANTHER" id="PTHR36617">
    <property type="entry name" value="PROTEIN, PUTATIVE-RELATED"/>
    <property type="match status" value="1"/>
</dbReference>
<sequence>MHEKGFIPHSFLQRHVNNGASTKFWSDTWVGNSPLKYQFPRLFRLALNKECTIRDCWNNGWAVDWSRPITTGTNANHLSTLYNQLATCSLNDSEDTWTWSLGTPTFTVKCTREQIDQCTLPNGGFETRWNRFLPKKVNIHIWRVLRDRLPTRWNLSRKGIDMDSLSCPICDSGIETTNHSLWFCSLATTVWQRVFVWLDLPSPSPSNLRDLYFWLDDIHISSSRKSILEVICGVTLWSLWNFRNEMIFGTSPPRRSTLFDKIVDCSYRWYCSRNKLSSISWNNWLQNPLVVPTL</sequence>
<dbReference type="EMBL" id="PKPP01008500">
    <property type="protein sequence ID" value="PWA50528.1"/>
    <property type="molecule type" value="Genomic_DNA"/>
</dbReference>
<dbReference type="AlphaFoldDB" id="A0A2U1LNG0"/>
<gene>
    <name evidence="2" type="ORF">CTI12_AA322910</name>
</gene>